<dbReference type="Pfam" id="PF04390">
    <property type="entry name" value="LptE"/>
    <property type="match status" value="1"/>
</dbReference>
<organism evidence="1 2">
    <name type="scientific">Anaerohalosphaera lusitana</name>
    <dbReference type="NCBI Taxonomy" id="1936003"/>
    <lineage>
        <taxon>Bacteria</taxon>
        <taxon>Pseudomonadati</taxon>
        <taxon>Planctomycetota</taxon>
        <taxon>Phycisphaerae</taxon>
        <taxon>Sedimentisphaerales</taxon>
        <taxon>Anaerohalosphaeraceae</taxon>
        <taxon>Anaerohalosphaera</taxon>
    </lineage>
</organism>
<accession>A0A1U9NHA4</accession>
<gene>
    <name evidence="1" type="ORF">STSP2_00328</name>
</gene>
<sequence length="178" mass="19825" precursor="true">MKTVGNTLKMAVISLIIAVSAVSMVGCVGSAGDYSNTWVYPENVASVYVEMFDTRSFRRGFEYTLSDAVMKRLEAETTYKIVSDRDLADTVLTGQVGRLRAGTLARDRETGRPLENEAFVTVQVSWKDLRSGELLINNQEIAASAPYSTFLGQDFDYASRVAMNRAAQKIVERMQVEW</sequence>
<dbReference type="PROSITE" id="PS51257">
    <property type="entry name" value="PROKAR_LIPOPROTEIN"/>
    <property type="match status" value="1"/>
</dbReference>
<dbReference type="AlphaFoldDB" id="A0A1U9NHA4"/>
<dbReference type="GO" id="GO:0043165">
    <property type="term" value="P:Gram-negative-bacterium-type cell outer membrane assembly"/>
    <property type="evidence" value="ECO:0007669"/>
    <property type="project" value="InterPro"/>
</dbReference>
<dbReference type="KEGG" id="alus:STSP2_00328"/>
<dbReference type="STRING" id="1936003.STSP2_00328"/>
<dbReference type="Proteomes" id="UP000189674">
    <property type="component" value="Chromosome"/>
</dbReference>
<keyword evidence="2" id="KW-1185">Reference proteome</keyword>
<dbReference type="InterPro" id="IPR007485">
    <property type="entry name" value="LPS_assembly_LptE"/>
</dbReference>
<evidence type="ECO:0008006" key="3">
    <source>
        <dbReference type="Google" id="ProtNLM"/>
    </source>
</evidence>
<evidence type="ECO:0000313" key="1">
    <source>
        <dbReference type="EMBL" id="AQT67185.1"/>
    </source>
</evidence>
<dbReference type="OrthoDB" id="270268at2"/>
<dbReference type="EMBL" id="CP019791">
    <property type="protein sequence ID" value="AQT67185.1"/>
    <property type="molecule type" value="Genomic_DNA"/>
</dbReference>
<reference evidence="2" key="1">
    <citation type="submission" date="2017-02" db="EMBL/GenBank/DDBJ databases">
        <title>Comparative genomics and description of representatives of a novel lineage of planctomycetes thriving in anoxic sediments.</title>
        <authorList>
            <person name="Spring S."/>
            <person name="Bunk B."/>
            <person name="Sproer C."/>
        </authorList>
    </citation>
    <scope>NUCLEOTIDE SEQUENCE [LARGE SCALE GENOMIC DNA]</scope>
    <source>
        <strain evidence="2">ST-NAGAB-D1</strain>
    </source>
</reference>
<dbReference type="GO" id="GO:0019867">
    <property type="term" value="C:outer membrane"/>
    <property type="evidence" value="ECO:0007669"/>
    <property type="project" value="InterPro"/>
</dbReference>
<dbReference type="RefSeq" id="WP_146659217.1">
    <property type="nucleotide sequence ID" value="NZ_CP019791.1"/>
</dbReference>
<protein>
    <recommendedName>
        <fullName evidence="3">Lipopolysaccharide-assembly</fullName>
    </recommendedName>
</protein>
<name>A0A1U9NHA4_9BACT</name>
<evidence type="ECO:0000313" key="2">
    <source>
        <dbReference type="Proteomes" id="UP000189674"/>
    </source>
</evidence>
<proteinExistence type="predicted"/>